<dbReference type="EMBL" id="QWZQ01000020">
    <property type="protein sequence ID" value="RRK10461.1"/>
    <property type="molecule type" value="Genomic_DNA"/>
</dbReference>
<organism evidence="1 2">
    <name type="scientific">Lactiplantibacillus garii</name>
    <dbReference type="NCBI Taxonomy" id="2306423"/>
    <lineage>
        <taxon>Bacteria</taxon>
        <taxon>Bacillati</taxon>
        <taxon>Bacillota</taxon>
        <taxon>Bacilli</taxon>
        <taxon>Lactobacillales</taxon>
        <taxon>Lactobacillaceae</taxon>
        <taxon>Lactiplantibacillus</taxon>
    </lineage>
</organism>
<dbReference type="Gene3D" id="3.40.50.300">
    <property type="entry name" value="P-loop containing nucleotide triphosphate hydrolases"/>
    <property type="match status" value="1"/>
</dbReference>
<protein>
    <recommendedName>
        <fullName evidence="3">Sulfotransferase family protein</fullName>
    </recommendedName>
</protein>
<keyword evidence="2" id="KW-1185">Reference proteome</keyword>
<evidence type="ECO:0000313" key="2">
    <source>
        <dbReference type="Proteomes" id="UP000283633"/>
    </source>
</evidence>
<evidence type="ECO:0008006" key="3">
    <source>
        <dbReference type="Google" id="ProtNLM"/>
    </source>
</evidence>
<dbReference type="Proteomes" id="UP000283633">
    <property type="component" value="Unassembled WGS sequence"/>
</dbReference>
<gene>
    <name evidence="1" type="ORF">D1831_07295</name>
</gene>
<dbReference type="RefSeq" id="WP_125072272.1">
    <property type="nucleotide sequence ID" value="NZ_QWZQ01000020.1"/>
</dbReference>
<dbReference type="InterPro" id="IPR027417">
    <property type="entry name" value="P-loop_NTPase"/>
</dbReference>
<reference evidence="1 2" key="1">
    <citation type="submission" date="2018-08" db="EMBL/GenBank/DDBJ databases">
        <title>Genome Lactobacillus garii FI11369.</title>
        <authorList>
            <person name="Diaz M."/>
            <person name="Narbad A."/>
        </authorList>
    </citation>
    <scope>NUCLEOTIDE SEQUENCE [LARGE SCALE GENOMIC DNA]</scope>
    <source>
        <strain evidence="1 2">FI11369</strain>
    </source>
</reference>
<name>A0A3R8KLG0_9LACO</name>
<comment type="caution">
    <text evidence="1">The sequence shown here is derived from an EMBL/GenBank/DDBJ whole genome shotgun (WGS) entry which is preliminary data.</text>
</comment>
<dbReference type="SUPFAM" id="SSF52540">
    <property type="entry name" value="P-loop containing nucleoside triphosphate hydrolases"/>
    <property type="match status" value="1"/>
</dbReference>
<evidence type="ECO:0000313" key="1">
    <source>
        <dbReference type="EMBL" id="RRK10461.1"/>
    </source>
</evidence>
<dbReference type="AlphaFoldDB" id="A0A3R8KLG0"/>
<proteinExistence type="predicted"/>
<sequence length="544" mass="61116">MSQNLWQRLFSRQQPKQAVLVLGSGRSGTSVMTKCINLMGVSLGTDNLLAPSKRINPKGYFENKDVIKIHKSLGSKIRYRPAAPGYYDRPAIKNDRAALTSYLQNFFADQATLVIKDPRMNDYVQLWQHVLADINVQPAEVILLRNPLDVVNSNSRAWHRDTTLAMRQWQVRTLLSLKDTQPQSRILVTYEDLFEQTMPTLKRIATKFDLPWPEDEGLLQAQLEDFIDPNLQHSDSRESLADFEARPDVPKDVKALYLLGRQAAADPDFFGSTEFQQRIDDLMQDYLKRYGALYRDFNAKINSKTFFVFGPDQAAVDTVNELLAQNRVEMDGPSGKAHAVATQLAEQLAAHQLDVATYPKDYAVVEAKQTLNNYLRKNAKQKSRWGVGDVLNADIVEMLTTVSAELGADTHNVVIVPDLTTVTDDDVLRVQVQRLVRTLKAVQTPPYLVVMADQLDQPLTSEQLAAFVAATPTTTELAPDTQSDEALQLRATLDWHETATILTELCRNASQDATAQSTLNHFINLNADKILTTKGDQYANSIRN</sequence>
<dbReference type="OrthoDB" id="9816424at2"/>
<accession>A0A3R8KLG0</accession>